<evidence type="ECO:0000313" key="4">
    <source>
        <dbReference type="EMBL" id="GAH51352.1"/>
    </source>
</evidence>
<comment type="caution">
    <text evidence="4">The sequence shown here is derived from an EMBL/GenBank/DDBJ whole genome shotgun (WGS) entry which is preliminary data.</text>
</comment>
<evidence type="ECO:0000256" key="1">
    <source>
        <dbReference type="ARBA" id="ARBA00022679"/>
    </source>
</evidence>
<feature type="domain" description="Deacetylase sirtuin-type" evidence="3">
    <location>
        <begin position="1"/>
        <end position="176"/>
    </location>
</feature>
<evidence type="ECO:0000256" key="2">
    <source>
        <dbReference type="ARBA" id="ARBA00023027"/>
    </source>
</evidence>
<dbReference type="EMBL" id="BARU01021963">
    <property type="protein sequence ID" value="GAH51352.1"/>
    <property type="molecule type" value="Genomic_DNA"/>
</dbReference>
<dbReference type="PANTHER" id="PTHR11085:SF4">
    <property type="entry name" value="NAD-DEPENDENT PROTEIN DEACYLASE"/>
    <property type="match status" value="1"/>
</dbReference>
<reference evidence="4" key="1">
    <citation type="journal article" date="2014" name="Front. Microbiol.">
        <title>High frequency of phylogenetically diverse reductive dehalogenase-homologous genes in deep subseafloor sedimentary metagenomes.</title>
        <authorList>
            <person name="Kawai M."/>
            <person name="Futagami T."/>
            <person name="Toyoda A."/>
            <person name="Takaki Y."/>
            <person name="Nishi S."/>
            <person name="Hori S."/>
            <person name="Arai W."/>
            <person name="Tsubouchi T."/>
            <person name="Morono Y."/>
            <person name="Uchiyama I."/>
            <person name="Ito T."/>
            <person name="Fujiyama A."/>
            <person name="Inagaki F."/>
            <person name="Takami H."/>
        </authorList>
    </citation>
    <scope>NUCLEOTIDE SEQUENCE</scope>
    <source>
        <strain evidence="4">Expedition CK06-06</strain>
    </source>
</reference>
<dbReference type="InterPro" id="IPR050134">
    <property type="entry name" value="NAD-dep_sirtuin_deacylases"/>
</dbReference>
<dbReference type="AlphaFoldDB" id="X1G269"/>
<feature type="non-terminal residue" evidence="4">
    <location>
        <position position="1"/>
    </location>
</feature>
<dbReference type="Gene3D" id="3.40.50.1220">
    <property type="entry name" value="TPP-binding domain"/>
    <property type="match status" value="1"/>
</dbReference>
<dbReference type="GO" id="GO:0070403">
    <property type="term" value="F:NAD+ binding"/>
    <property type="evidence" value="ECO:0007669"/>
    <property type="project" value="InterPro"/>
</dbReference>
<dbReference type="PROSITE" id="PS50305">
    <property type="entry name" value="SIRTUIN"/>
    <property type="match status" value="1"/>
</dbReference>
<accession>X1G269</accession>
<keyword evidence="2" id="KW-0520">NAD</keyword>
<organism evidence="4">
    <name type="scientific">marine sediment metagenome</name>
    <dbReference type="NCBI Taxonomy" id="412755"/>
    <lineage>
        <taxon>unclassified sequences</taxon>
        <taxon>metagenomes</taxon>
        <taxon>ecological metagenomes</taxon>
    </lineage>
</organism>
<dbReference type="PANTHER" id="PTHR11085">
    <property type="entry name" value="NAD-DEPENDENT PROTEIN DEACYLASE SIRTUIN-5, MITOCHONDRIAL-RELATED"/>
    <property type="match status" value="1"/>
</dbReference>
<sequence length="176" mass="20234">RVLARFEKEGKLNGVITQNIDNLHREAGNSNVIELHGNLFLFRCLKCRRIFQLESESVREKINILKKERRSRRALLRFFPRCKCGGLSRPDVVLFGESLREEILKRAYDEVNKCSTIIIIGTSGTVYPAADIPFYASRIGKKIIEVNPQTEFNSIADISFRENVNEFFGRLLSTLL</sequence>
<gene>
    <name evidence="4" type="ORF">S03H2_35865</name>
</gene>
<name>X1G269_9ZZZZ</name>
<dbReference type="Pfam" id="PF02146">
    <property type="entry name" value="SIR2"/>
    <property type="match status" value="1"/>
</dbReference>
<dbReference type="InterPro" id="IPR003000">
    <property type="entry name" value="Sirtuin"/>
</dbReference>
<dbReference type="InterPro" id="IPR026590">
    <property type="entry name" value="Ssirtuin_cat_dom"/>
</dbReference>
<proteinExistence type="predicted"/>
<protein>
    <recommendedName>
        <fullName evidence="3">Deacetylase sirtuin-type domain-containing protein</fullName>
    </recommendedName>
</protein>
<dbReference type="GO" id="GO:0017136">
    <property type="term" value="F:histone deacetylase activity, NAD-dependent"/>
    <property type="evidence" value="ECO:0007669"/>
    <property type="project" value="TreeGrafter"/>
</dbReference>
<dbReference type="InterPro" id="IPR029035">
    <property type="entry name" value="DHS-like_NAD/FAD-binding_dom"/>
</dbReference>
<dbReference type="SUPFAM" id="SSF52467">
    <property type="entry name" value="DHS-like NAD/FAD-binding domain"/>
    <property type="match status" value="1"/>
</dbReference>
<keyword evidence="1" id="KW-0808">Transferase</keyword>
<evidence type="ECO:0000259" key="3">
    <source>
        <dbReference type="PROSITE" id="PS50305"/>
    </source>
</evidence>